<proteinExistence type="inferred from homology"/>
<dbReference type="Proteomes" id="UP000199529">
    <property type="component" value="Unassembled WGS sequence"/>
</dbReference>
<protein>
    <submittedName>
        <fullName evidence="5">Acetyl esterase</fullName>
    </submittedName>
</protein>
<organism evidence="5 6">
    <name type="scientific">Saccharopolyspora shandongensis</name>
    <dbReference type="NCBI Taxonomy" id="418495"/>
    <lineage>
        <taxon>Bacteria</taxon>
        <taxon>Bacillati</taxon>
        <taxon>Actinomycetota</taxon>
        <taxon>Actinomycetes</taxon>
        <taxon>Pseudonocardiales</taxon>
        <taxon>Pseudonocardiaceae</taxon>
        <taxon>Saccharopolyspora</taxon>
    </lineage>
</organism>
<dbReference type="RefSeq" id="WP_093272653.1">
    <property type="nucleotide sequence ID" value="NZ_FNOK01000039.1"/>
</dbReference>
<dbReference type="PROSITE" id="PS01174">
    <property type="entry name" value="LIPASE_GDXG_SER"/>
    <property type="match status" value="1"/>
</dbReference>
<dbReference type="AlphaFoldDB" id="A0A1H3NUU8"/>
<sequence length="315" mass="33632">MPLHPDAEPFVALMQDYFPDLGGAVTDADEARAMLNAGAAERPRQPVAKVEDRLVPGPPGVEIPVRIYWPRVDGEPLPVVVYFHGGGWVLGDLESHDGVSRAMANGVGAIVIAVHYRLAPEHRYPAAADDAYAATRWAAEHAAELGGDPARLAVAGDSAGGNLAAVTALRARETGGPDISFQMLVYPVTDHDFTTESYVDSGPDCLLTTQHMKWFWDQYAPDTADRDHPHVSPLRATDLAGLPPAHVLTAGRDPLCTEGQRYAERLKAAGVPTSVQHCPGLFHGFAGGADLLPIAGDAMAEVHRALREALVPEEK</sequence>
<keyword evidence="6" id="KW-1185">Reference proteome</keyword>
<evidence type="ECO:0000256" key="1">
    <source>
        <dbReference type="ARBA" id="ARBA00010515"/>
    </source>
</evidence>
<comment type="similarity">
    <text evidence="1">Belongs to the 'GDXG' lipolytic enzyme family.</text>
</comment>
<dbReference type="EMBL" id="FNOK01000039">
    <property type="protein sequence ID" value="SDY92490.1"/>
    <property type="molecule type" value="Genomic_DNA"/>
</dbReference>
<dbReference type="Pfam" id="PF07859">
    <property type="entry name" value="Abhydrolase_3"/>
    <property type="match status" value="1"/>
</dbReference>
<feature type="active site" evidence="3">
    <location>
        <position position="158"/>
    </location>
</feature>
<evidence type="ECO:0000256" key="2">
    <source>
        <dbReference type="ARBA" id="ARBA00022801"/>
    </source>
</evidence>
<dbReference type="STRING" id="418495.SAMN05216215_103941"/>
<evidence type="ECO:0000259" key="4">
    <source>
        <dbReference type="Pfam" id="PF07859"/>
    </source>
</evidence>
<dbReference type="PANTHER" id="PTHR48081">
    <property type="entry name" value="AB HYDROLASE SUPERFAMILY PROTEIN C4A8.06C"/>
    <property type="match status" value="1"/>
</dbReference>
<evidence type="ECO:0000313" key="5">
    <source>
        <dbReference type="EMBL" id="SDY92490.1"/>
    </source>
</evidence>
<dbReference type="PROSITE" id="PS01173">
    <property type="entry name" value="LIPASE_GDXG_HIS"/>
    <property type="match status" value="1"/>
</dbReference>
<dbReference type="SUPFAM" id="SSF53474">
    <property type="entry name" value="alpha/beta-Hydrolases"/>
    <property type="match status" value="1"/>
</dbReference>
<evidence type="ECO:0000256" key="3">
    <source>
        <dbReference type="PROSITE-ProRule" id="PRU10038"/>
    </source>
</evidence>
<dbReference type="InterPro" id="IPR002168">
    <property type="entry name" value="Lipase_GDXG_HIS_AS"/>
</dbReference>
<dbReference type="PANTHER" id="PTHR48081:SF8">
    <property type="entry name" value="ALPHA_BETA HYDROLASE FOLD-3 DOMAIN-CONTAINING PROTEIN-RELATED"/>
    <property type="match status" value="1"/>
</dbReference>
<keyword evidence="2" id="KW-0378">Hydrolase</keyword>
<evidence type="ECO:0000313" key="6">
    <source>
        <dbReference type="Proteomes" id="UP000199529"/>
    </source>
</evidence>
<dbReference type="InterPro" id="IPR033140">
    <property type="entry name" value="Lipase_GDXG_put_SER_AS"/>
</dbReference>
<name>A0A1H3NUU8_9PSEU</name>
<dbReference type="GO" id="GO:0016787">
    <property type="term" value="F:hydrolase activity"/>
    <property type="evidence" value="ECO:0007669"/>
    <property type="project" value="UniProtKB-KW"/>
</dbReference>
<gene>
    <name evidence="5" type="ORF">SAMN05216215_103941</name>
</gene>
<dbReference type="Gene3D" id="3.40.50.1820">
    <property type="entry name" value="alpha/beta hydrolase"/>
    <property type="match status" value="1"/>
</dbReference>
<dbReference type="FunFam" id="3.40.50.1820:FF:000089">
    <property type="entry name" value="Alpha/beta hydrolase"/>
    <property type="match status" value="1"/>
</dbReference>
<dbReference type="OrthoDB" id="3206739at2"/>
<dbReference type="InterPro" id="IPR013094">
    <property type="entry name" value="AB_hydrolase_3"/>
</dbReference>
<reference evidence="6" key="1">
    <citation type="submission" date="2016-10" db="EMBL/GenBank/DDBJ databases">
        <authorList>
            <person name="Varghese N."/>
            <person name="Submissions S."/>
        </authorList>
    </citation>
    <scope>NUCLEOTIDE SEQUENCE [LARGE SCALE GENOMIC DNA]</scope>
    <source>
        <strain evidence="6">CGMCC 4.3530</strain>
    </source>
</reference>
<feature type="domain" description="Alpha/beta hydrolase fold-3" evidence="4">
    <location>
        <begin position="80"/>
        <end position="286"/>
    </location>
</feature>
<dbReference type="InterPro" id="IPR029058">
    <property type="entry name" value="AB_hydrolase_fold"/>
</dbReference>
<dbReference type="InterPro" id="IPR050300">
    <property type="entry name" value="GDXG_lipolytic_enzyme"/>
</dbReference>
<accession>A0A1H3NUU8</accession>